<evidence type="ECO:0000313" key="1">
    <source>
        <dbReference type="EMBL" id="WDG11518.1"/>
    </source>
</evidence>
<dbReference type="Proteomes" id="UP001219537">
    <property type="component" value="Chromosome 2"/>
</dbReference>
<dbReference type="InterPro" id="IPR031582">
    <property type="entry name" value="TadF"/>
</dbReference>
<protein>
    <submittedName>
        <fullName evidence="1">Tight adherence pilus pseudopilin TadF</fullName>
    </submittedName>
</protein>
<dbReference type="Pfam" id="PF16964">
    <property type="entry name" value="TadF"/>
    <property type="match status" value="1"/>
</dbReference>
<dbReference type="AlphaFoldDB" id="A0AAQ2Y4G0"/>
<proteinExistence type="predicted"/>
<accession>A0AAQ2Y4G0</accession>
<name>A0AAQ2Y4G0_9VIBR</name>
<organism evidence="1 2">
    <name type="scientific">Vibrio campbellii</name>
    <dbReference type="NCBI Taxonomy" id="680"/>
    <lineage>
        <taxon>Bacteria</taxon>
        <taxon>Pseudomonadati</taxon>
        <taxon>Pseudomonadota</taxon>
        <taxon>Gammaproteobacteria</taxon>
        <taxon>Vibrionales</taxon>
        <taxon>Vibrionaceae</taxon>
        <taxon>Vibrio</taxon>
    </lineage>
</organism>
<dbReference type="EMBL" id="CP117989">
    <property type="protein sequence ID" value="WDG11518.1"/>
    <property type="molecule type" value="Genomic_DNA"/>
</dbReference>
<dbReference type="RefSeq" id="WP_274291958.1">
    <property type="nucleotide sequence ID" value="NZ_CP117989.1"/>
</dbReference>
<gene>
    <name evidence="1" type="primary">tadF</name>
    <name evidence="1" type="ORF">PUN50_19885</name>
</gene>
<sequence length="175" mass="20157">MKFINSEYGGMAVETTILAPVLFLALLLTMQYAASTSLKFEMSDMAYQAGEVISNRRDIFEGNLKEAEVKDLSEIFHLEDRNISIIVEELAYGETITRQQYKKIRLNHDLEGKACDIDTSLSDISPVINAYKKYHSVYRVTLCREIAAFNTIELPEEIYQWFEVKFSSTHYGKHH</sequence>
<reference evidence="1" key="1">
    <citation type="submission" date="2023-02" db="EMBL/GenBank/DDBJ databases">
        <title>Isolation, identification, and genome analysis of Vibrio campbellii in the Penaeus vannamei larvae stage.</title>
        <authorList>
            <person name="Huang T."/>
            <person name="Zhang B."/>
        </authorList>
    </citation>
    <scope>NUCLEOTIDE SEQUENCE</scope>
    <source>
        <strain evidence="1">20220413_1</strain>
    </source>
</reference>
<evidence type="ECO:0000313" key="2">
    <source>
        <dbReference type="Proteomes" id="UP001219537"/>
    </source>
</evidence>